<dbReference type="SUPFAM" id="SSF53474">
    <property type="entry name" value="alpha/beta-Hydrolases"/>
    <property type="match status" value="1"/>
</dbReference>
<dbReference type="GO" id="GO:0006508">
    <property type="term" value="P:proteolysis"/>
    <property type="evidence" value="ECO:0007669"/>
    <property type="project" value="InterPro"/>
</dbReference>
<accession>A0A1G5GSG4</accession>
<protein>
    <submittedName>
        <fullName evidence="2">Prolyl oligopeptidase family protein</fullName>
    </submittedName>
</protein>
<reference evidence="2 3" key="1">
    <citation type="submission" date="2016-10" db="EMBL/GenBank/DDBJ databases">
        <authorList>
            <person name="de Groot N.N."/>
        </authorList>
    </citation>
    <scope>NUCLEOTIDE SEQUENCE [LARGE SCALE GENOMIC DNA]</scope>
    <source>
        <strain evidence="2 3">CGMCC 1.8925</strain>
    </source>
</reference>
<gene>
    <name evidence="2" type="ORF">SAMN05660710_01901</name>
</gene>
<dbReference type="GO" id="GO:0008236">
    <property type="term" value="F:serine-type peptidase activity"/>
    <property type="evidence" value="ECO:0007669"/>
    <property type="project" value="InterPro"/>
</dbReference>
<evidence type="ECO:0000313" key="3">
    <source>
        <dbReference type="Proteomes" id="UP000199502"/>
    </source>
</evidence>
<proteinExistence type="predicted"/>
<dbReference type="InterPro" id="IPR001375">
    <property type="entry name" value="Peptidase_S9_cat"/>
</dbReference>
<feature type="domain" description="Peptidase S9 prolyl oligopeptidase catalytic" evidence="1">
    <location>
        <begin position="26"/>
        <end position="83"/>
    </location>
</feature>
<keyword evidence="3" id="KW-1185">Reference proteome</keyword>
<dbReference type="Pfam" id="PF00326">
    <property type="entry name" value="Peptidase_S9"/>
    <property type="match status" value="1"/>
</dbReference>
<dbReference type="EMBL" id="FMVT01000005">
    <property type="protein sequence ID" value="SCY54299.1"/>
    <property type="molecule type" value="Genomic_DNA"/>
</dbReference>
<dbReference type="Proteomes" id="UP000199502">
    <property type="component" value="Unassembled WGS sequence"/>
</dbReference>
<dbReference type="Gene3D" id="3.40.50.1820">
    <property type="entry name" value="alpha/beta hydrolase"/>
    <property type="match status" value="1"/>
</dbReference>
<dbReference type="AlphaFoldDB" id="A0A1G5GSG4"/>
<sequence>MEEGSIHPQSREELIGTTPDDATLDAHSIYKLVTAEMPPTFIFEANDDDAVIPESTFRFVAALKEVGVPVELHQFEQGGHGFSLRMVRDMPTEAWPELLVEWLGSKGMLD</sequence>
<evidence type="ECO:0000259" key="1">
    <source>
        <dbReference type="Pfam" id="PF00326"/>
    </source>
</evidence>
<dbReference type="InterPro" id="IPR029058">
    <property type="entry name" value="AB_hydrolase_fold"/>
</dbReference>
<dbReference type="STRING" id="336292.SAMN05660710_01901"/>
<organism evidence="2 3">
    <name type="scientific">Paracoccus tibetensis</name>
    <dbReference type="NCBI Taxonomy" id="336292"/>
    <lineage>
        <taxon>Bacteria</taxon>
        <taxon>Pseudomonadati</taxon>
        <taxon>Pseudomonadota</taxon>
        <taxon>Alphaproteobacteria</taxon>
        <taxon>Rhodobacterales</taxon>
        <taxon>Paracoccaceae</taxon>
        <taxon>Paracoccus</taxon>
    </lineage>
</organism>
<name>A0A1G5GSG4_9RHOB</name>
<evidence type="ECO:0000313" key="2">
    <source>
        <dbReference type="EMBL" id="SCY54299.1"/>
    </source>
</evidence>